<name>A0A0L0DXZ1_THETB</name>
<protein>
    <submittedName>
        <fullName evidence="2">Uncharacterized protein</fullName>
    </submittedName>
</protein>
<evidence type="ECO:0000256" key="1">
    <source>
        <dbReference type="SAM" id="MobiDB-lite"/>
    </source>
</evidence>
<evidence type="ECO:0000313" key="3">
    <source>
        <dbReference type="Proteomes" id="UP000054408"/>
    </source>
</evidence>
<organism evidence="2 3">
    <name type="scientific">Thecamonas trahens ATCC 50062</name>
    <dbReference type="NCBI Taxonomy" id="461836"/>
    <lineage>
        <taxon>Eukaryota</taxon>
        <taxon>Apusozoa</taxon>
        <taxon>Apusomonadida</taxon>
        <taxon>Apusomonadidae</taxon>
        <taxon>Thecamonas</taxon>
    </lineage>
</organism>
<reference evidence="2 3" key="1">
    <citation type="submission" date="2010-05" db="EMBL/GenBank/DDBJ databases">
        <title>The Genome Sequence of Thecamonas trahens ATCC 50062.</title>
        <authorList>
            <consortium name="The Broad Institute Genome Sequencing Platform"/>
            <person name="Russ C."/>
            <person name="Cuomo C."/>
            <person name="Shea T."/>
            <person name="Young S.K."/>
            <person name="Zeng Q."/>
            <person name="Koehrsen M."/>
            <person name="Haas B."/>
            <person name="Borodovsky M."/>
            <person name="Guigo R."/>
            <person name="Alvarado L."/>
            <person name="Berlin A."/>
            <person name="Bochicchio J."/>
            <person name="Borenstein D."/>
            <person name="Chapman S."/>
            <person name="Chen Z."/>
            <person name="Freedman E."/>
            <person name="Gellesch M."/>
            <person name="Goldberg J."/>
            <person name="Griggs A."/>
            <person name="Gujja S."/>
            <person name="Heilman E."/>
            <person name="Heiman D."/>
            <person name="Hepburn T."/>
            <person name="Howarth C."/>
            <person name="Jen D."/>
            <person name="Larson L."/>
            <person name="Mehta T."/>
            <person name="Park D."/>
            <person name="Pearson M."/>
            <person name="Roberts A."/>
            <person name="Saif S."/>
            <person name="Shenoy N."/>
            <person name="Sisk P."/>
            <person name="Stolte C."/>
            <person name="Sykes S."/>
            <person name="Thomson T."/>
            <person name="Walk T."/>
            <person name="White J."/>
            <person name="Yandava C."/>
            <person name="Burger G."/>
            <person name="Gray M.W."/>
            <person name="Holland P.W.H."/>
            <person name="King N."/>
            <person name="Lang F.B.F."/>
            <person name="Roger A.J."/>
            <person name="Ruiz-Trillo I."/>
            <person name="Lander E."/>
            <person name="Nusbaum C."/>
        </authorList>
    </citation>
    <scope>NUCLEOTIDE SEQUENCE [LARGE SCALE GENOMIC DNA]</scope>
    <source>
        <strain evidence="2 3">ATCC 50062</strain>
    </source>
</reference>
<feature type="region of interest" description="Disordered" evidence="1">
    <location>
        <begin position="295"/>
        <end position="326"/>
    </location>
</feature>
<sequence>MDEAHGHARRAERLAQLGAYDDAAEVHTAAAEAYAACASAAAGHGPTAAACAALADHHTAAAADAITRATTSRARAAARAEAAAAAAAAAARAPSSHELPAGDGGRDHDSPAPSPSGGGAPRDDWETSSSDEDDAVVAQRRIAEALARGESGPAVEAAINSFWGAMEAMVENLSLPSFLGGGGSGLGPATSSPAEGDDLMGTSFFMVPDPSEARSKDDEIRRLRREMRAIIDEGRSFQLKSRQLADENARLKAAIATFQSDLRRKARVLRQDLAASVSSLVELHSSQLAEDMMSQSAVLRHSVAPPPRPRSGSGSPDGAASDEAAAAAAETEKLKAALLRQSLVIAGLRDKVAKYDARWAKLKAEAKKRRRSKDSAAS</sequence>
<dbReference type="EMBL" id="GL349441">
    <property type="protein sequence ID" value="KNC56403.1"/>
    <property type="molecule type" value="Genomic_DNA"/>
</dbReference>
<dbReference type="RefSeq" id="XP_013760916.1">
    <property type="nucleotide sequence ID" value="XM_013905462.1"/>
</dbReference>
<keyword evidence="3" id="KW-1185">Reference proteome</keyword>
<feature type="compositionally biased region" description="Low complexity" evidence="1">
    <location>
        <begin position="310"/>
        <end position="326"/>
    </location>
</feature>
<gene>
    <name evidence="2" type="ORF">AMSG_02374</name>
</gene>
<feature type="region of interest" description="Disordered" evidence="1">
    <location>
        <begin position="88"/>
        <end position="134"/>
    </location>
</feature>
<accession>A0A0L0DXZ1</accession>
<dbReference type="Proteomes" id="UP000054408">
    <property type="component" value="Unassembled WGS sequence"/>
</dbReference>
<evidence type="ECO:0000313" key="2">
    <source>
        <dbReference type="EMBL" id="KNC56403.1"/>
    </source>
</evidence>
<dbReference type="AlphaFoldDB" id="A0A0L0DXZ1"/>
<proteinExistence type="predicted"/>
<dbReference type="GeneID" id="25562055"/>